<keyword evidence="3" id="KW-1185">Reference proteome</keyword>
<dbReference type="Gramene" id="Bo2g138560.1">
    <property type="protein sequence ID" value="Bo2g138560.1"/>
    <property type="gene ID" value="Bo2g138560"/>
</dbReference>
<dbReference type="HOGENOM" id="CLU_033858_0_0_1"/>
<dbReference type="Proteomes" id="UP000032141">
    <property type="component" value="Chromosome C2"/>
</dbReference>
<protein>
    <submittedName>
        <fullName evidence="2">Uncharacterized protein</fullName>
    </submittedName>
</protein>
<name>A0A0D3AVV8_BRAOL</name>
<accession>A0A0D3AVV8</accession>
<evidence type="ECO:0000256" key="1">
    <source>
        <dbReference type="SAM" id="MobiDB-lite"/>
    </source>
</evidence>
<dbReference type="AlphaFoldDB" id="A0A0D3AVV8"/>
<dbReference type="EnsemblPlants" id="Bo2g138560.1">
    <property type="protein sequence ID" value="Bo2g138560.1"/>
    <property type="gene ID" value="Bo2g138560"/>
</dbReference>
<feature type="region of interest" description="Disordered" evidence="1">
    <location>
        <begin position="1"/>
        <end position="52"/>
    </location>
</feature>
<dbReference type="InterPro" id="IPR004252">
    <property type="entry name" value="Probable_transposase_24"/>
</dbReference>
<dbReference type="Pfam" id="PF03004">
    <property type="entry name" value="Transposase_24"/>
    <property type="match status" value="1"/>
</dbReference>
<feature type="compositionally biased region" description="Low complexity" evidence="1">
    <location>
        <begin position="11"/>
        <end position="27"/>
    </location>
</feature>
<reference evidence="2" key="2">
    <citation type="submission" date="2015-03" db="UniProtKB">
        <authorList>
            <consortium name="EnsemblPlants"/>
        </authorList>
    </citation>
    <scope>IDENTIFICATION</scope>
</reference>
<sequence length="352" mass="39045">MFGEPGNRLDPSSSAPQSSSAPGSSGPETVPETQSSLRVARSPPSGAPLVPRFVAPTAPHAHVPEVPPLMPAGIHPNLMVPPSALYSQYTVEDLLAQPGREGLSVLDPDRPDETLWFGVDGCVARNVTETIKGYFSEPHLNWKTSPIYVRKTWFKIFAQNYHWSMGVNERVKKAFNAKAKARLLEREGESSLVGHGLQLEGVVESCFASRQTVDEHGHGPMLHSTGQKLHAGVRLDMMGELPSLLQLYEKTHKDKAGQFLDARSEEIFNDLRRNDEVTQLRNELYSTRSSFTAHIGGVVGFLDVVAAKNPEWESLLRNMRRQNLIPGESSGTHDEADVERRNEEFYRAMNDL</sequence>
<organism evidence="2 3">
    <name type="scientific">Brassica oleracea var. oleracea</name>
    <dbReference type="NCBI Taxonomy" id="109376"/>
    <lineage>
        <taxon>Eukaryota</taxon>
        <taxon>Viridiplantae</taxon>
        <taxon>Streptophyta</taxon>
        <taxon>Embryophyta</taxon>
        <taxon>Tracheophyta</taxon>
        <taxon>Spermatophyta</taxon>
        <taxon>Magnoliopsida</taxon>
        <taxon>eudicotyledons</taxon>
        <taxon>Gunneridae</taxon>
        <taxon>Pentapetalae</taxon>
        <taxon>rosids</taxon>
        <taxon>malvids</taxon>
        <taxon>Brassicales</taxon>
        <taxon>Brassicaceae</taxon>
        <taxon>Brassiceae</taxon>
        <taxon>Brassica</taxon>
    </lineage>
</organism>
<evidence type="ECO:0000313" key="2">
    <source>
        <dbReference type="EnsemblPlants" id="Bo2g138560.1"/>
    </source>
</evidence>
<evidence type="ECO:0000313" key="3">
    <source>
        <dbReference type="Proteomes" id="UP000032141"/>
    </source>
</evidence>
<proteinExistence type="predicted"/>
<reference evidence="2 3" key="1">
    <citation type="journal article" date="2014" name="Genome Biol.">
        <title>Transcriptome and methylome profiling reveals relics of genome dominance in the mesopolyploid Brassica oleracea.</title>
        <authorList>
            <person name="Parkin I.A."/>
            <person name="Koh C."/>
            <person name="Tang H."/>
            <person name="Robinson S.J."/>
            <person name="Kagale S."/>
            <person name="Clarke W.E."/>
            <person name="Town C.D."/>
            <person name="Nixon J."/>
            <person name="Krishnakumar V."/>
            <person name="Bidwell S.L."/>
            <person name="Denoeud F."/>
            <person name="Belcram H."/>
            <person name="Links M.G."/>
            <person name="Just J."/>
            <person name="Clarke C."/>
            <person name="Bender T."/>
            <person name="Huebert T."/>
            <person name="Mason A.S."/>
            <person name="Pires J.C."/>
            <person name="Barker G."/>
            <person name="Moore J."/>
            <person name="Walley P.G."/>
            <person name="Manoli S."/>
            <person name="Batley J."/>
            <person name="Edwards D."/>
            <person name="Nelson M.N."/>
            <person name="Wang X."/>
            <person name="Paterson A.H."/>
            <person name="King G."/>
            <person name="Bancroft I."/>
            <person name="Chalhoub B."/>
            <person name="Sharpe A.G."/>
        </authorList>
    </citation>
    <scope>NUCLEOTIDE SEQUENCE</scope>
    <source>
        <strain evidence="2 3">cv. TO1000</strain>
    </source>
</reference>